<accession>A0ABU1KLD3</accession>
<keyword evidence="2" id="KW-1185">Reference proteome</keyword>
<proteinExistence type="predicted"/>
<evidence type="ECO:0000313" key="2">
    <source>
        <dbReference type="Proteomes" id="UP001245370"/>
    </source>
</evidence>
<dbReference type="Proteomes" id="UP001245370">
    <property type="component" value="Unassembled WGS sequence"/>
</dbReference>
<dbReference type="EMBL" id="JAVDPY010000007">
    <property type="protein sequence ID" value="MDR6335418.1"/>
    <property type="molecule type" value="Genomic_DNA"/>
</dbReference>
<dbReference type="GeneID" id="95764481"/>
<comment type="caution">
    <text evidence="1">The sequence shown here is derived from an EMBL/GenBank/DDBJ whole genome shotgun (WGS) entry which is preliminary data.</text>
</comment>
<protein>
    <submittedName>
        <fullName evidence="1">Uncharacterized protein</fullName>
    </submittedName>
</protein>
<reference evidence="1 2" key="1">
    <citation type="submission" date="2023-07" db="EMBL/GenBank/DDBJ databases">
        <title>Genomic Encyclopedia of Type Strains, Phase IV (KMG-IV): sequencing the most valuable type-strain genomes for metagenomic binning, comparative biology and taxonomic classification.</title>
        <authorList>
            <person name="Goeker M."/>
        </authorList>
    </citation>
    <scope>NUCLEOTIDE SEQUENCE [LARGE SCALE GENOMIC DNA]</scope>
    <source>
        <strain evidence="1 2">DSM 338</strain>
    </source>
</reference>
<dbReference type="RefSeq" id="WP_281808851.1">
    <property type="nucleotide sequence ID" value="NZ_BSDO01000006.1"/>
</dbReference>
<gene>
    <name evidence="1" type="ORF">GGQ86_003913</name>
</gene>
<sequence length="258" mass="28513">MTSENPHPAPATGQAPAEALGFMGFWADIDADYELRYQEWHNCEHMPERVGIPGFIEGRRYRALLGSPRFFMCYVTDGPEVLGSPAYLAALNRPTPWTSESLTHFRNPVRSLYRNHCRVGRAGGYAPYILQRRFDHKADAATLAGMVRAVVAEDTSGTLSGGLYEVDEAISGIMTAERRIYSGGPGRQQYLFTIEALDRDQAEAAGRRLDALMAEGASEINPGLYWLENRIQSAELRRPVAAPVAAAADTRIPERLTP</sequence>
<evidence type="ECO:0000313" key="1">
    <source>
        <dbReference type="EMBL" id="MDR6335418.1"/>
    </source>
</evidence>
<name>A0ABU1KLD3_XANFL</name>
<organism evidence="1 2">
    <name type="scientific">Xanthobacter flavus</name>
    <dbReference type="NCBI Taxonomy" id="281"/>
    <lineage>
        <taxon>Bacteria</taxon>
        <taxon>Pseudomonadati</taxon>
        <taxon>Pseudomonadota</taxon>
        <taxon>Alphaproteobacteria</taxon>
        <taxon>Hyphomicrobiales</taxon>
        <taxon>Xanthobacteraceae</taxon>
        <taxon>Xanthobacter</taxon>
    </lineage>
</organism>